<accession>A0ABT3QNA2</accession>
<dbReference type="EMBL" id="JAPHAV010000003">
    <property type="protein sequence ID" value="MCX2697055.1"/>
    <property type="molecule type" value="Genomic_DNA"/>
</dbReference>
<feature type="domain" description="DUF7168" evidence="1">
    <location>
        <begin position="57"/>
        <end position="172"/>
    </location>
</feature>
<dbReference type="Proteomes" id="UP001301216">
    <property type="component" value="Unassembled WGS sequence"/>
</dbReference>
<protein>
    <recommendedName>
        <fullName evidence="1">DUF7168 domain-containing protein</fullName>
    </recommendedName>
</protein>
<dbReference type="Pfam" id="PF23771">
    <property type="entry name" value="DUF7168"/>
    <property type="match status" value="1"/>
</dbReference>
<dbReference type="RefSeq" id="WP_265984590.1">
    <property type="nucleotide sequence ID" value="NZ_JAPHAV010000003.1"/>
</dbReference>
<dbReference type="InterPro" id="IPR055592">
    <property type="entry name" value="DUF7168"/>
</dbReference>
<proteinExistence type="predicted"/>
<keyword evidence="3" id="KW-1185">Reference proteome</keyword>
<sequence>MISEAIRKRINALRQRTTARGFTEAEAMEAAAKVAEMMLEHGLHDNDLEMTQDAAGLTGSLRSARASLWPVIAHCTNTAALMSSSLDGRVMIYVGKEPGPEIAVYLHDVCETAINHEIKRFKKGEFYSRRRSTATRKQAVTDFTVGLVASLKGQLYNLFKPNISAIALREAEFERERRYPDTRTIKTPAKKTRFDHARYAGAMAGENVNISRGVNGREPQKLIGGAR</sequence>
<evidence type="ECO:0000313" key="2">
    <source>
        <dbReference type="EMBL" id="MCX2697055.1"/>
    </source>
</evidence>
<reference evidence="2 3" key="1">
    <citation type="submission" date="2022-11" db="EMBL/GenBank/DDBJ databases">
        <title>Brucella sp. YY2X, whole genome shotgun sequencing project.</title>
        <authorList>
            <person name="Yang Y."/>
        </authorList>
    </citation>
    <scope>NUCLEOTIDE SEQUENCE [LARGE SCALE GENOMIC DNA]</scope>
    <source>
        <strain evidence="2 3">YY2X</strain>
    </source>
</reference>
<comment type="caution">
    <text evidence="2">The sequence shown here is derived from an EMBL/GenBank/DDBJ whole genome shotgun (WGS) entry which is preliminary data.</text>
</comment>
<evidence type="ECO:0000313" key="3">
    <source>
        <dbReference type="Proteomes" id="UP001301216"/>
    </source>
</evidence>
<gene>
    <name evidence="2" type="ORF">OPR82_09715</name>
</gene>
<evidence type="ECO:0000259" key="1">
    <source>
        <dbReference type="Pfam" id="PF23771"/>
    </source>
</evidence>
<name>A0ABT3QNA2_9HYPH</name>
<organism evidence="2 3">
    <name type="scientific">Ochrobactrum chromiisoli</name>
    <dbReference type="NCBI Taxonomy" id="2993941"/>
    <lineage>
        <taxon>Bacteria</taxon>
        <taxon>Pseudomonadati</taxon>
        <taxon>Pseudomonadota</taxon>
        <taxon>Alphaproteobacteria</taxon>
        <taxon>Hyphomicrobiales</taxon>
        <taxon>Brucellaceae</taxon>
        <taxon>Brucella/Ochrobactrum group</taxon>
        <taxon>Ochrobactrum</taxon>
    </lineage>
</organism>